<dbReference type="AlphaFoldDB" id="A0A7Y9F0B8"/>
<feature type="domain" description="HTH tetR-type" evidence="5">
    <location>
        <begin position="15"/>
        <end position="75"/>
    </location>
</feature>
<keyword evidence="3" id="KW-0804">Transcription</keyword>
<evidence type="ECO:0000256" key="2">
    <source>
        <dbReference type="ARBA" id="ARBA00023125"/>
    </source>
</evidence>
<accession>A0A7Y9F0B8</accession>
<dbReference type="EMBL" id="JACCBE010000001">
    <property type="protein sequence ID" value="NYD57199.1"/>
    <property type="molecule type" value="Genomic_DNA"/>
</dbReference>
<dbReference type="PRINTS" id="PR00455">
    <property type="entry name" value="HTHTETR"/>
</dbReference>
<evidence type="ECO:0000313" key="7">
    <source>
        <dbReference type="Proteomes" id="UP000516957"/>
    </source>
</evidence>
<protein>
    <submittedName>
        <fullName evidence="6">AcrR family transcriptional regulator</fullName>
    </submittedName>
</protein>
<dbReference type="SUPFAM" id="SSF48498">
    <property type="entry name" value="Tetracyclin repressor-like, C-terminal domain"/>
    <property type="match status" value="1"/>
</dbReference>
<dbReference type="Pfam" id="PF00440">
    <property type="entry name" value="TetR_N"/>
    <property type="match status" value="1"/>
</dbReference>
<evidence type="ECO:0000313" key="6">
    <source>
        <dbReference type="EMBL" id="NYD57199.1"/>
    </source>
</evidence>
<dbReference type="GO" id="GO:0003700">
    <property type="term" value="F:DNA-binding transcription factor activity"/>
    <property type="evidence" value="ECO:0007669"/>
    <property type="project" value="TreeGrafter"/>
</dbReference>
<reference evidence="6 7" key="1">
    <citation type="submission" date="2020-07" db="EMBL/GenBank/DDBJ databases">
        <title>Sequencing the genomes of 1000 actinobacteria strains.</title>
        <authorList>
            <person name="Klenk H.-P."/>
        </authorList>
    </citation>
    <scope>NUCLEOTIDE SEQUENCE [LARGE SCALE GENOMIC DNA]</scope>
    <source>
        <strain evidence="6 7">DSM 18965</strain>
    </source>
</reference>
<proteinExistence type="predicted"/>
<keyword evidence="1" id="KW-0805">Transcription regulation</keyword>
<dbReference type="InterPro" id="IPR001647">
    <property type="entry name" value="HTH_TetR"/>
</dbReference>
<dbReference type="GO" id="GO:0000976">
    <property type="term" value="F:transcription cis-regulatory region binding"/>
    <property type="evidence" value="ECO:0007669"/>
    <property type="project" value="TreeGrafter"/>
</dbReference>
<dbReference type="RefSeq" id="WP_218876261.1">
    <property type="nucleotide sequence ID" value="NZ_CP059163.1"/>
</dbReference>
<dbReference type="InterPro" id="IPR041490">
    <property type="entry name" value="KstR2_TetR_C"/>
</dbReference>
<dbReference type="PANTHER" id="PTHR30055:SF234">
    <property type="entry name" value="HTH-TYPE TRANSCRIPTIONAL REGULATOR BETI"/>
    <property type="match status" value="1"/>
</dbReference>
<comment type="caution">
    <text evidence="6">The sequence shown here is derived from an EMBL/GenBank/DDBJ whole genome shotgun (WGS) entry which is preliminary data.</text>
</comment>
<feature type="DNA-binding region" description="H-T-H motif" evidence="4">
    <location>
        <begin position="38"/>
        <end position="57"/>
    </location>
</feature>
<dbReference type="Pfam" id="PF17932">
    <property type="entry name" value="TetR_C_24"/>
    <property type="match status" value="1"/>
</dbReference>
<sequence>MATAEVPRTLTDKSARTQERIRAAAARILSERGIATARLGDIAAAAGVQAPAIYYYYASREELIEDVIRLGQIGTEARVTQAIEELDGHTPALEKICVAVEAHLRALHELSDYTTAAVRNVGQMPTEMRERMRADQRRYGRVWKRLFEQARDQGELRAGLDLRTAQLLVIGALNWTPEWWADSRVPLETLVTTACELTRHGLASDPVAP</sequence>
<evidence type="ECO:0000256" key="3">
    <source>
        <dbReference type="ARBA" id="ARBA00023163"/>
    </source>
</evidence>
<evidence type="ECO:0000256" key="1">
    <source>
        <dbReference type="ARBA" id="ARBA00023015"/>
    </source>
</evidence>
<dbReference type="InterPro" id="IPR036271">
    <property type="entry name" value="Tet_transcr_reg_TetR-rel_C_sf"/>
</dbReference>
<evidence type="ECO:0000259" key="5">
    <source>
        <dbReference type="PROSITE" id="PS50977"/>
    </source>
</evidence>
<keyword evidence="2 4" id="KW-0238">DNA-binding</keyword>
<dbReference type="SUPFAM" id="SSF46689">
    <property type="entry name" value="Homeodomain-like"/>
    <property type="match status" value="1"/>
</dbReference>
<keyword evidence="7" id="KW-1185">Reference proteome</keyword>
<name>A0A7Y9F0B8_9ACTN</name>
<dbReference type="Proteomes" id="UP000516957">
    <property type="component" value="Unassembled WGS sequence"/>
</dbReference>
<organism evidence="6 7">
    <name type="scientific">Nocardioides marinisabuli</name>
    <dbReference type="NCBI Taxonomy" id="419476"/>
    <lineage>
        <taxon>Bacteria</taxon>
        <taxon>Bacillati</taxon>
        <taxon>Actinomycetota</taxon>
        <taxon>Actinomycetes</taxon>
        <taxon>Propionibacteriales</taxon>
        <taxon>Nocardioidaceae</taxon>
        <taxon>Nocardioides</taxon>
    </lineage>
</organism>
<dbReference type="InterPro" id="IPR050109">
    <property type="entry name" value="HTH-type_TetR-like_transc_reg"/>
</dbReference>
<dbReference type="PROSITE" id="PS50977">
    <property type="entry name" value="HTH_TETR_2"/>
    <property type="match status" value="1"/>
</dbReference>
<dbReference type="Gene3D" id="1.10.357.10">
    <property type="entry name" value="Tetracycline Repressor, domain 2"/>
    <property type="match status" value="1"/>
</dbReference>
<evidence type="ECO:0000256" key="4">
    <source>
        <dbReference type="PROSITE-ProRule" id="PRU00335"/>
    </source>
</evidence>
<dbReference type="Gene3D" id="1.10.10.60">
    <property type="entry name" value="Homeodomain-like"/>
    <property type="match status" value="1"/>
</dbReference>
<dbReference type="InterPro" id="IPR009057">
    <property type="entry name" value="Homeodomain-like_sf"/>
</dbReference>
<gene>
    <name evidence="6" type="ORF">BKA08_001437</name>
</gene>
<dbReference type="PANTHER" id="PTHR30055">
    <property type="entry name" value="HTH-TYPE TRANSCRIPTIONAL REGULATOR RUTR"/>
    <property type="match status" value="1"/>
</dbReference>